<dbReference type="Pfam" id="PF01963">
    <property type="entry name" value="TraB_PrgY_gumN"/>
    <property type="match status" value="1"/>
</dbReference>
<gene>
    <name evidence="2" type="ORF">K3166_06575</name>
</gene>
<name>A0ABX8ZM92_9SPHN</name>
<dbReference type="Proteomes" id="UP000824280">
    <property type="component" value="Chromosome"/>
</dbReference>
<dbReference type="PANTHER" id="PTHR40590">
    <property type="entry name" value="CYTOPLASMIC PROTEIN-RELATED"/>
    <property type="match status" value="1"/>
</dbReference>
<dbReference type="PANTHER" id="PTHR40590:SF1">
    <property type="entry name" value="CYTOPLASMIC PROTEIN"/>
    <property type="match status" value="1"/>
</dbReference>
<feature type="signal peptide" evidence="1">
    <location>
        <begin position="1"/>
        <end position="24"/>
    </location>
</feature>
<evidence type="ECO:0000313" key="3">
    <source>
        <dbReference type="Proteomes" id="UP000824280"/>
    </source>
</evidence>
<keyword evidence="3" id="KW-1185">Reference proteome</keyword>
<evidence type="ECO:0000256" key="1">
    <source>
        <dbReference type="SAM" id="SignalP"/>
    </source>
</evidence>
<dbReference type="CDD" id="cd14789">
    <property type="entry name" value="Tiki"/>
    <property type="match status" value="1"/>
</dbReference>
<dbReference type="InterPro" id="IPR047111">
    <property type="entry name" value="YbaP-like"/>
</dbReference>
<evidence type="ECO:0000313" key="2">
    <source>
        <dbReference type="EMBL" id="QZD88323.1"/>
    </source>
</evidence>
<sequence length="305" mass="32797">MKLRNRLTCAASAIALLALPACVAAEPVETAAAPAAATPAGPAMWKVADEDTTIYLFGTVHALPNDLEWLRSDISAALASSDTLVTEILPEEMNSPSSQMMIASKAMLPPDQSLRAMLSEEDRSAYEAALGLLGMPPGTFDRFEPWFAGVTLAVLPLMKEGYNPESGVEKIIDTQAGSEKPRAALETLDQQMSLFDDLPQEAQVEFLMSSARDPLAIVNLMDQMVAEWMDGDADALAALMNNGLTNPALAAALLYDRNARWAEWIDSRMDEPGAVFIAVGAGHLAGEKSVQDYLEDRGITVSRVR</sequence>
<protein>
    <submittedName>
        <fullName evidence="2">TraB/GumN family protein</fullName>
    </submittedName>
</protein>
<dbReference type="EMBL" id="CP081297">
    <property type="protein sequence ID" value="QZD88323.1"/>
    <property type="molecule type" value="Genomic_DNA"/>
</dbReference>
<dbReference type="InterPro" id="IPR002816">
    <property type="entry name" value="TraB/PrgY/GumN_fam"/>
</dbReference>
<organism evidence="2 3">
    <name type="scientific">Qipengyuania psychrotolerans</name>
    <dbReference type="NCBI Taxonomy" id="2867238"/>
    <lineage>
        <taxon>Bacteria</taxon>
        <taxon>Pseudomonadati</taxon>
        <taxon>Pseudomonadota</taxon>
        <taxon>Alphaproteobacteria</taxon>
        <taxon>Sphingomonadales</taxon>
        <taxon>Erythrobacteraceae</taxon>
        <taxon>Qipengyuania</taxon>
    </lineage>
</organism>
<feature type="chain" id="PRO_5046838493" evidence="1">
    <location>
        <begin position="25"/>
        <end position="305"/>
    </location>
</feature>
<accession>A0ABX8ZM92</accession>
<proteinExistence type="predicted"/>
<dbReference type="RefSeq" id="WP_221423854.1">
    <property type="nucleotide sequence ID" value="NZ_CP081297.1"/>
</dbReference>
<reference evidence="2 3" key="1">
    <citation type="submission" date="2021-08" db="EMBL/GenBank/DDBJ databases">
        <title>Comparative Genomics Analysis of the Genus Qipengyuania Reveals Extensive Genetic Diversity and Metabolic Versatility, Including the Description of Fifteen Novel Species.</title>
        <authorList>
            <person name="Liu Y."/>
        </authorList>
    </citation>
    <scope>NUCLEOTIDE SEQUENCE [LARGE SCALE GENOMIC DNA]</scope>
    <source>
        <strain evidence="2 3">1XM2-8</strain>
    </source>
</reference>
<keyword evidence="1" id="KW-0732">Signal</keyword>